<protein>
    <submittedName>
        <fullName evidence="2">Uncharacterized protein</fullName>
    </submittedName>
</protein>
<dbReference type="Gene3D" id="3.30.450.20">
    <property type="entry name" value="PAS domain"/>
    <property type="match status" value="1"/>
</dbReference>
<evidence type="ECO:0000256" key="1">
    <source>
        <dbReference type="SAM" id="SignalP"/>
    </source>
</evidence>
<dbReference type="AlphaFoldDB" id="A0A850R7G5"/>
<dbReference type="CDD" id="cd18773">
    <property type="entry name" value="PDC1_HK_sensor"/>
    <property type="match status" value="1"/>
</dbReference>
<feature type="chain" id="PRO_5032333420" evidence="1">
    <location>
        <begin position="25"/>
        <end position="190"/>
    </location>
</feature>
<dbReference type="InterPro" id="IPR029151">
    <property type="entry name" value="Sensor-like_sf"/>
</dbReference>
<comment type="caution">
    <text evidence="2">The sequence shown here is derived from an EMBL/GenBank/DDBJ whole genome shotgun (WGS) entry which is preliminary data.</text>
</comment>
<dbReference type="SUPFAM" id="SSF103190">
    <property type="entry name" value="Sensory domain-like"/>
    <property type="match status" value="1"/>
</dbReference>
<keyword evidence="1" id="KW-0732">Signal</keyword>
<dbReference type="Proteomes" id="UP000592294">
    <property type="component" value="Unassembled WGS sequence"/>
</dbReference>
<evidence type="ECO:0000313" key="2">
    <source>
        <dbReference type="EMBL" id="NVZ08326.1"/>
    </source>
</evidence>
<keyword evidence="3" id="KW-1185">Reference proteome</keyword>
<name>A0A850R7G5_9GAMM</name>
<dbReference type="Pfam" id="PF22673">
    <property type="entry name" value="MCP-like_PDC_1"/>
    <property type="match status" value="1"/>
</dbReference>
<dbReference type="EMBL" id="JABZEO010000002">
    <property type="protein sequence ID" value="NVZ08326.1"/>
    <property type="molecule type" value="Genomic_DNA"/>
</dbReference>
<organism evidence="2 3">
    <name type="scientific">Allochromatium humboldtianum</name>
    <dbReference type="NCBI Taxonomy" id="504901"/>
    <lineage>
        <taxon>Bacteria</taxon>
        <taxon>Pseudomonadati</taxon>
        <taxon>Pseudomonadota</taxon>
        <taxon>Gammaproteobacteria</taxon>
        <taxon>Chromatiales</taxon>
        <taxon>Chromatiaceae</taxon>
        <taxon>Allochromatium</taxon>
    </lineage>
</organism>
<proteinExistence type="predicted"/>
<dbReference type="RefSeq" id="WP_176975110.1">
    <property type="nucleotide sequence ID" value="NZ_JABZEO010000002.1"/>
</dbReference>
<sequence>MIRHRPIARLLLLSALTLSLSATAEELPESAQRIVPQLQEWGTNPILVEAVREQNALGRSLEDVQRLDADWMAASSVTPFMQTLMDNAPARELKRLEQTKPYFLELFLMDGQGANVAMTNKTSDYWQGDEDKFVESFKQGQGAVHLGEVEFDSSAQAYLVQISVPVMDEGRAIGALTVGIDLDRLEQEAP</sequence>
<evidence type="ECO:0000313" key="3">
    <source>
        <dbReference type="Proteomes" id="UP000592294"/>
    </source>
</evidence>
<gene>
    <name evidence="2" type="ORF">HW932_03525</name>
</gene>
<feature type="signal peptide" evidence="1">
    <location>
        <begin position="1"/>
        <end position="24"/>
    </location>
</feature>
<reference evidence="2 3" key="1">
    <citation type="submission" date="2020-06" db="EMBL/GenBank/DDBJ databases">
        <title>Whole-genome sequence of Allochromatium humboldtianum DSM 21881, type strain.</title>
        <authorList>
            <person name="Kyndt J.A."/>
            <person name="Meyer T.E."/>
        </authorList>
    </citation>
    <scope>NUCLEOTIDE SEQUENCE [LARGE SCALE GENOMIC DNA]</scope>
    <source>
        <strain evidence="2 3">DSM 21881</strain>
    </source>
</reference>
<accession>A0A850R7G5</accession>